<feature type="region of interest" description="Disordered" evidence="8">
    <location>
        <begin position="120"/>
        <end position="172"/>
    </location>
</feature>
<proteinExistence type="evidence at transcript level"/>
<accession>A0A6F9D792</accession>
<evidence type="ECO:0000256" key="6">
    <source>
        <dbReference type="ARBA" id="ARBA00023242"/>
    </source>
</evidence>
<comment type="subunit">
    <text evidence="7">Monomer and homodimer.</text>
</comment>
<dbReference type="InterPro" id="IPR007146">
    <property type="entry name" value="Sas10/Utp3/C1D"/>
</dbReference>
<dbReference type="PANTHER" id="PTHR15341">
    <property type="entry name" value="SUN-COR STEROID HORMONE RECEPTOR CO-REPRESSOR"/>
    <property type="match status" value="1"/>
</dbReference>
<dbReference type="Pfam" id="PF04000">
    <property type="entry name" value="Sas10_Utp3"/>
    <property type="match status" value="1"/>
</dbReference>
<evidence type="ECO:0000256" key="5">
    <source>
        <dbReference type="ARBA" id="ARBA00022884"/>
    </source>
</evidence>
<evidence type="ECO:0000313" key="9">
    <source>
        <dbReference type="EMBL" id="CAB3226602.1"/>
    </source>
</evidence>
<reference evidence="9" key="1">
    <citation type="submission" date="2020-04" db="EMBL/GenBank/DDBJ databases">
        <authorList>
            <person name="Neveu A P."/>
        </authorList>
    </citation>
    <scope>NUCLEOTIDE SEQUENCE</scope>
    <source>
        <tissue evidence="9">Whole embryo</tissue>
    </source>
</reference>
<dbReference type="GO" id="GO:0010468">
    <property type="term" value="P:regulation of gene expression"/>
    <property type="evidence" value="ECO:0007669"/>
    <property type="project" value="TreeGrafter"/>
</dbReference>
<evidence type="ECO:0000256" key="2">
    <source>
        <dbReference type="ARBA" id="ARBA00009154"/>
    </source>
</evidence>
<comment type="subcellular location">
    <subcellularLocation>
        <location evidence="7">Cytoplasm</location>
    </subcellularLocation>
    <subcellularLocation>
        <location evidence="7">Nucleus</location>
        <location evidence="7">Nucleolus</location>
    </subcellularLocation>
    <subcellularLocation>
        <location evidence="1 7">Nucleus</location>
    </subcellularLocation>
</comment>
<dbReference type="GO" id="GO:0000178">
    <property type="term" value="C:exosome (RNase complex)"/>
    <property type="evidence" value="ECO:0007669"/>
    <property type="project" value="TreeGrafter"/>
</dbReference>
<dbReference type="GO" id="GO:0003723">
    <property type="term" value="F:RNA binding"/>
    <property type="evidence" value="ECO:0007669"/>
    <property type="project" value="UniProtKB-UniRule"/>
</dbReference>
<evidence type="ECO:0000256" key="1">
    <source>
        <dbReference type="ARBA" id="ARBA00004123"/>
    </source>
</evidence>
<dbReference type="InterPro" id="IPR011082">
    <property type="entry name" value="Exosome-assoc_fac/DNA_repair"/>
</dbReference>
<evidence type="ECO:0000256" key="7">
    <source>
        <dbReference type="RuleBase" id="RU368003"/>
    </source>
</evidence>
<comment type="function">
    <text evidence="7">Plays a role in the recruitment of the exosome to pre-rRNA to mediate the 3'-5' end processing of the 5.8S rRNA.</text>
</comment>
<evidence type="ECO:0000256" key="8">
    <source>
        <dbReference type="SAM" id="MobiDB-lite"/>
    </source>
</evidence>
<protein>
    <recommendedName>
        <fullName evidence="3 7">Nuclear nucleic acid-binding protein C1D</fullName>
    </recommendedName>
</protein>
<comment type="similarity">
    <text evidence="2 7">Belongs to the C1D family.</text>
</comment>
<gene>
    <name evidence="9" type="primary">C1d</name>
</gene>
<dbReference type="GO" id="GO:0003677">
    <property type="term" value="F:DNA binding"/>
    <property type="evidence" value="ECO:0007669"/>
    <property type="project" value="UniProtKB-KW"/>
</dbReference>
<keyword evidence="7" id="KW-0963">Cytoplasm</keyword>
<dbReference type="GO" id="GO:0000460">
    <property type="term" value="P:maturation of 5.8S rRNA"/>
    <property type="evidence" value="ECO:0007669"/>
    <property type="project" value="TreeGrafter"/>
</dbReference>
<dbReference type="PANTHER" id="PTHR15341:SF3">
    <property type="entry name" value="NUCLEAR NUCLEIC ACID-BINDING PROTEIN C1D"/>
    <property type="match status" value="1"/>
</dbReference>
<keyword evidence="4 7" id="KW-0698">rRNA processing</keyword>
<keyword evidence="7" id="KW-0238">DNA-binding</keyword>
<organism evidence="9">
    <name type="scientific">Phallusia mammillata</name>
    <dbReference type="NCBI Taxonomy" id="59560"/>
    <lineage>
        <taxon>Eukaryota</taxon>
        <taxon>Metazoa</taxon>
        <taxon>Chordata</taxon>
        <taxon>Tunicata</taxon>
        <taxon>Ascidiacea</taxon>
        <taxon>Phlebobranchia</taxon>
        <taxon>Ascidiidae</taxon>
        <taxon>Phallusia</taxon>
    </lineage>
</organism>
<feature type="compositionally biased region" description="Basic residues" evidence="8">
    <location>
        <begin position="148"/>
        <end position="172"/>
    </location>
</feature>
<name>A0A6F9D792_9ASCI</name>
<evidence type="ECO:0000256" key="4">
    <source>
        <dbReference type="ARBA" id="ARBA00022552"/>
    </source>
</evidence>
<keyword evidence="6 7" id="KW-0539">Nucleus</keyword>
<dbReference type="EMBL" id="LR783462">
    <property type="protein sequence ID" value="CAB3226602.1"/>
    <property type="molecule type" value="mRNA"/>
</dbReference>
<keyword evidence="5 7" id="KW-0694">RNA-binding</keyword>
<dbReference type="AlphaFoldDB" id="A0A6F9D792"/>
<sequence>MSEDDYPEELNDVFKSFDSSLRNVMTVMTPLLETERSEIVRKLPSLDVAKLDLVTAYAVNSMFWGFLLTQGVNPKLHPVKQELERIKTYMTKIKDIEERKYAPKLAKEAAKRFVRSAMFEQNESKTKETINPSSEELQPNPLKETKSKTPKKHKRSKKFNHDKKKKKRKLDS</sequence>
<dbReference type="GO" id="GO:0005730">
    <property type="term" value="C:nucleolus"/>
    <property type="evidence" value="ECO:0007669"/>
    <property type="project" value="UniProtKB-SubCell"/>
</dbReference>
<dbReference type="GO" id="GO:0005737">
    <property type="term" value="C:cytoplasm"/>
    <property type="evidence" value="ECO:0007669"/>
    <property type="project" value="UniProtKB-SubCell"/>
</dbReference>
<evidence type="ECO:0000256" key="3">
    <source>
        <dbReference type="ARBA" id="ARBA00015212"/>
    </source>
</evidence>